<evidence type="ECO:0000256" key="1">
    <source>
        <dbReference type="ARBA" id="ARBA00001864"/>
    </source>
</evidence>
<evidence type="ECO:0000256" key="8">
    <source>
        <dbReference type="HAMAP-Rule" id="MF_00169"/>
    </source>
</evidence>
<feature type="binding site" evidence="8 10">
    <location>
        <position position="80"/>
    </location>
    <ligand>
        <name>substrate</name>
    </ligand>
</feature>
<dbReference type="eggNOG" id="COG0757">
    <property type="taxonomic scope" value="Bacteria"/>
</dbReference>
<keyword evidence="7 8" id="KW-0456">Lyase</keyword>
<gene>
    <name evidence="8" type="primary">aroQ</name>
    <name evidence="13" type="ORF">M622_10090</name>
</gene>
<feature type="active site" description="Proton acceptor" evidence="8 9">
    <location>
        <position position="28"/>
    </location>
</feature>
<evidence type="ECO:0000256" key="10">
    <source>
        <dbReference type="PIRSR" id="PIRSR001399-2"/>
    </source>
</evidence>
<protein>
    <recommendedName>
        <fullName evidence="6 8">3-dehydroquinate dehydratase</fullName>
        <shortName evidence="8">3-dehydroquinase</shortName>
        <ecNumber evidence="6 8">4.2.1.10</ecNumber>
    </recommendedName>
    <alternativeName>
        <fullName evidence="8">Type II DHQase</fullName>
    </alternativeName>
</protein>
<reference evidence="13 14" key="1">
    <citation type="submission" date="2013-06" db="EMBL/GenBank/DDBJ databases">
        <title>Draft genome sequence of Thauera terpenica.</title>
        <authorList>
            <person name="Liu B."/>
            <person name="Frostegard A.H."/>
            <person name="Shapleigh J.P."/>
        </authorList>
    </citation>
    <scope>NUCLEOTIDE SEQUENCE [LARGE SCALE GENOMIC DNA]</scope>
    <source>
        <strain evidence="13 14">58Eu</strain>
    </source>
</reference>
<dbReference type="PATRIC" id="fig|1348657.5.peg.551"/>
<comment type="function">
    <text evidence="2 8">Catalyzes a trans-dehydration via an enolate intermediate.</text>
</comment>
<dbReference type="NCBIfam" id="TIGR01088">
    <property type="entry name" value="aroQ"/>
    <property type="match status" value="1"/>
</dbReference>
<evidence type="ECO:0000256" key="9">
    <source>
        <dbReference type="PIRSR" id="PIRSR001399-1"/>
    </source>
</evidence>
<dbReference type="Gene3D" id="3.40.50.9100">
    <property type="entry name" value="Dehydroquinase, class II"/>
    <property type="match status" value="1"/>
</dbReference>
<dbReference type="STRING" id="1348657.M622_10090"/>
<keyword evidence="8" id="KW-0057">Aromatic amino acid biosynthesis</keyword>
<evidence type="ECO:0000256" key="7">
    <source>
        <dbReference type="ARBA" id="ARBA00023239"/>
    </source>
</evidence>
<dbReference type="GO" id="GO:0008652">
    <property type="term" value="P:amino acid biosynthetic process"/>
    <property type="evidence" value="ECO:0007669"/>
    <property type="project" value="UniProtKB-KW"/>
</dbReference>
<sequence length="150" mass="16372">MEHQRMHKVLLINGPNLNLLGSREPHVYGSTTLAELENGLRVQAQGLDLALECFQSNHEGAIVDRIHQARSDGVGFVIINPGAYTHTSIAIRDAFAGVDIPFVEVHISNVHRREAFRHHSYLSGIAVAVMAGFGTLGYSLALQFVASELC</sequence>
<dbReference type="NCBIfam" id="NF003807">
    <property type="entry name" value="PRK05395.1-4"/>
    <property type="match status" value="1"/>
</dbReference>
<dbReference type="GO" id="GO:0019631">
    <property type="term" value="P:quinate catabolic process"/>
    <property type="evidence" value="ECO:0007669"/>
    <property type="project" value="TreeGrafter"/>
</dbReference>
<dbReference type="CDD" id="cd00466">
    <property type="entry name" value="DHQase_II"/>
    <property type="match status" value="1"/>
</dbReference>
<dbReference type="AlphaFoldDB" id="S9ZTK2"/>
<comment type="catalytic activity">
    <reaction evidence="1 8">
        <text>3-dehydroquinate = 3-dehydroshikimate + H2O</text>
        <dbReference type="Rhea" id="RHEA:21096"/>
        <dbReference type="ChEBI" id="CHEBI:15377"/>
        <dbReference type="ChEBI" id="CHEBI:16630"/>
        <dbReference type="ChEBI" id="CHEBI:32364"/>
        <dbReference type="EC" id="4.2.1.10"/>
    </reaction>
</comment>
<organism evidence="13 14">
    <name type="scientific">Thauera terpenica 58Eu</name>
    <dbReference type="NCBI Taxonomy" id="1348657"/>
    <lineage>
        <taxon>Bacteria</taxon>
        <taxon>Pseudomonadati</taxon>
        <taxon>Pseudomonadota</taxon>
        <taxon>Betaproteobacteria</taxon>
        <taxon>Rhodocyclales</taxon>
        <taxon>Zoogloeaceae</taxon>
        <taxon>Thauera</taxon>
    </lineage>
</organism>
<dbReference type="Pfam" id="PF01220">
    <property type="entry name" value="DHquinase_II"/>
    <property type="match status" value="1"/>
</dbReference>
<dbReference type="UniPathway" id="UPA00053">
    <property type="reaction ID" value="UER00086"/>
</dbReference>
<name>S9ZTK2_9RHOO</name>
<dbReference type="NCBIfam" id="NF003806">
    <property type="entry name" value="PRK05395.1-3"/>
    <property type="match status" value="1"/>
</dbReference>
<comment type="subunit">
    <text evidence="5 8">Homododecamer.</text>
</comment>
<dbReference type="PIRSF" id="PIRSF001399">
    <property type="entry name" value="DHquinase_II"/>
    <property type="match status" value="1"/>
</dbReference>
<comment type="caution">
    <text evidence="13">The sequence shown here is derived from an EMBL/GenBank/DDBJ whole genome shotgun (WGS) entry which is preliminary data.</text>
</comment>
<dbReference type="PROSITE" id="PS01029">
    <property type="entry name" value="DEHYDROQUINASE_II"/>
    <property type="match status" value="1"/>
</dbReference>
<dbReference type="PANTHER" id="PTHR21272:SF3">
    <property type="entry name" value="CATABOLIC 3-DEHYDROQUINASE"/>
    <property type="match status" value="1"/>
</dbReference>
<proteinExistence type="inferred from homology"/>
<dbReference type="SUPFAM" id="SSF52304">
    <property type="entry name" value="Type II 3-dehydroquinate dehydratase"/>
    <property type="match status" value="1"/>
</dbReference>
<keyword evidence="12" id="KW-1133">Transmembrane helix</keyword>
<comment type="pathway">
    <text evidence="3 8">Metabolic intermediate biosynthesis; chorismate biosynthesis; chorismate from D-erythrose 4-phosphate and phosphoenolpyruvate: step 3/7.</text>
</comment>
<dbReference type="GO" id="GO:0003855">
    <property type="term" value="F:3-dehydroquinate dehydratase activity"/>
    <property type="evidence" value="ECO:0007669"/>
    <property type="project" value="UniProtKB-UniRule"/>
</dbReference>
<evidence type="ECO:0000256" key="3">
    <source>
        <dbReference type="ARBA" id="ARBA00004902"/>
    </source>
</evidence>
<dbReference type="InterPro" id="IPR001874">
    <property type="entry name" value="DHquinase_II"/>
</dbReference>
<dbReference type="Proteomes" id="UP000015455">
    <property type="component" value="Unassembled WGS sequence"/>
</dbReference>
<dbReference type="NCBIfam" id="NF003805">
    <property type="entry name" value="PRK05395.1-2"/>
    <property type="match status" value="1"/>
</dbReference>
<feature type="binding site" evidence="8 10">
    <location>
        <position position="86"/>
    </location>
    <ligand>
        <name>substrate</name>
    </ligand>
</feature>
<keyword evidence="12" id="KW-0472">Membrane</keyword>
<evidence type="ECO:0000256" key="5">
    <source>
        <dbReference type="ARBA" id="ARBA00011193"/>
    </source>
</evidence>
<dbReference type="HAMAP" id="MF_00169">
    <property type="entry name" value="AroQ"/>
    <property type="match status" value="1"/>
</dbReference>
<dbReference type="InterPro" id="IPR018509">
    <property type="entry name" value="DHquinase_II_CS"/>
</dbReference>
<dbReference type="EMBL" id="ATJV01000024">
    <property type="protein sequence ID" value="EPZ16862.1"/>
    <property type="molecule type" value="Genomic_DNA"/>
</dbReference>
<dbReference type="PANTHER" id="PTHR21272">
    <property type="entry name" value="CATABOLIC 3-DEHYDROQUINASE"/>
    <property type="match status" value="1"/>
</dbReference>
<evidence type="ECO:0000256" key="4">
    <source>
        <dbReference type="ARBA" id="ARBA00011037"/>
    </source>
</evidence>
<feature type="binding site" evidence="8 10">
    <location>
        <position position="117"/>
    </location>
    <ligand>
        <name>substrate</name>
    </ligand>
</feature>
<keyword evidence="14" id="KW-1185">Reference proteome</keyword>
<dbReference type="GO" id="GO:0009423">
    <property type="term" value="P:chorismate biosynthetic process"/>
    <property type="evidence" value="ECO:0007669"/>
    <property type="project" value="UniProtKB-UniRule"/>
</dbReference>
<dbReference type="NCBIfam" id="NF003804">
    <property type="entry name" value="PRK05395.1-1"/>
    <property type="match status" value="1"/>
</dbReference>
<feature type="active site" description="Proton donor" evidence="8 9">
    <location>
        <position position="106"/>
    </location>
</feature>
<keyword evidence="12" id="KW-0812">Transmembrane</keyword>
<dbReference type="InterPro" id="IPR036441">
    <property type="entry name" value="DHquinase_II_sf"/>
</dbReference>
<keyword evidence="8" id="KW-0028">Amino-acid biosynthesis</keyword>
<feature type="site" description="Transition state stabilizer" evidence="8 11">
    <location>
        <position position="23"/>
    </location>
</feature>
<feature type="binding site" evidence="8 10">
    <location>
        <begin position="107"/>
        <end position="108"/>
    </location>
    <ligand>
        <name>substrate</name>
    </ligand>
</feature>
<comment type="similarity">
    <text evidence="4 8">Belongs to the type-II 3-dehydroquinase family.</text>
</comment>
<evidence type="ECO:0000313" key="13">
    <source>
        <dbReference type="EMBL" id="EPZ16862.1"/>
    </source>
</evidence>
<evidence type="ECO:0000256" key="2">
    <source>
        <dbReference type="ARBA" id="ARBA00003924"/>
    </source>
</evidence>
<evidence type="ECO:0000256" key="6">
    <source>
        <dbReference type="ARBA" id="ARBA00012060"/>
    </source>
</evidence>
<evidence type="ECO:0000256" key="12">
    <source>
        <dbReference type="SAM" id="Phobius"/>
    </source>
</evidence>
<dbReference type="GO" id="GO:0009073">
    <property type="term" value="P:aromatic amino acid family biosynthetic process"/>
    <property type="evidence" value="ECO:0007669"/>
    <property type="project" value="UniProtKB-KW"/>
</dbReference>
<feature type="binding site" evidence="8 10">
    <location>
        <position position="93"/>
    </location>
    <ligand>
        <name>substrate</name>
    </ligand>
</feature>
<evidence type="ECO:0000313" key="14">
    <source>
        <dbReference type="Proteomes" id="UP000015455"/>
    </source>
</evidence>
<dbReference type="EC" id="4.2.1.10" evidence="6 8"/>
<feature type="transmembrane region" description="Helical" evidence="12">
    <location>
        <begin position="121"/>
        <end position="146"/>
    </location>
</feature>
<evidence type="ECO:0000256" key="11">
    <source>
        <dbReference type="PIRSR" id="PIRSR001399-3"/>
    </source>
</evidence>
<accession>S9ZTK2</accession>